<dbReference type="OrthoDB" id="3637772at2"/>
<dbReference type="EMBL" id="NMUL01000012">
    <property type="protein sequence ID" value="OXM67620.1"/>
    <property type="molecule type" value="Genomic_DNA"/>
</dbReference>
<accession>A0A229T9E2</accession>
<comment type="caution">
    <text evidence="1">The sequence shown here is derived from an EMBL/GenBank/DDBJ whole genome shotgun (WGS) entry which is preliminary data.</text>
</comment>
<protein>
    <recommendedName>
        <fullName evidence="3">DUF2613 domain-containing protein</fullName>
    </recommendedName>
</protein>
<dbReference type="AlphaFoldDB" id="A0A229T9E2"/>
<gene>
    <name evidence="1" type="ORF">CF165_14480</name>
</gene>
<keyword evidence="2" id="KW-1185">Reference proteome</keyword>
<organism evidence="1 2">
    <name type="scientific">Amycolatopsis vastitatis</name>
    <dbReference type="NCBI Taxonomy" id="1905142"/>
    <lineage>
        <taxon>Bacteria</taxon>
        <taxon>Bacillati</taxon>
        <taxon>Actinomycetota</taxon>
        <taxon>Actinomycetes</taxon>
        <taxon>Pseudonocardiales</taxon>
        <taxon>Pseudonocardiaceae</taxon>
        <taxon>Amycolatopsis</taxon>
    </lineage>
</organism>
<evidence type="ECO:0008006" key="3">
    <source>
        <dbReference type="Google" id="ProtNLM"/>
    </source>
</evidence>
<proteinExistence type="predicted"/>
<dbReference type="RefSeq" id="WP_093948024.1">
    <property type="nucleotide sequence ID" value="NZ_NMUL01000012.1"/>
</dbReference>
<sequence>MGTVIGIIAAVIIGGGTATGAGFALISSADPDSSAQVQEKLNAQVKYNPADHPNKIYGDR</sequence>
<evidence type="ECO:0000313" key="1">
    <source>
        <dbReference type="EMBL" id="OXM67620.1"/>
    </source>
</evidence>
<reference evidence="2" key="1">
    <citation type="submission" date="2017-07" db="EMBL/GenBank/DDBJ databases">
        <title>Comparative genome mining reveals phylogenetic distribution patterns of secondary metabolites in Amycolatopsis.</title>
        <authorList>
            <person name="Adamek M."/>
            <person name="Alanjary M."/>
            <person name="Sales-Ortells H."/>
            <person name="Goodfellow M."/>
            <person name="Bull A.T."/>
            <person name="Kalinowski J."/>
            <person name="Ziemert N."/>
        </authorList>
    </citation>
    <scope>NUCLEOTIDE SEQUENCE [LARGE SCALE GENOMIC DNA]</scope>
    <source>
        <strain evidence="2">H5</strain>
    </source>
</reference>
<name>A0A229T9E2_9PSEU</name>
<dbReference type="Proteomes" id="UP000215199">
    <property type="component" value="Unassembled WGS sequence"/>
</dbReference>
<evidence type="ECO:0000313" key="2">
    <source>
        <dbReference type="Proteomes" id="UP000215199"/>
    </source>
</evidence>